<proteinExistence type="inferred from homology"/>
<dbReference type="CDD" id="cd05794">
    <property type="entry name" value="S1_EF-P_repeat_2"/>
    <property type="match status" value="1"/>
</dbReference>
<dbReference type="Pfam" id="PF08207">
    <property type="entry name" value="EFP_N"/>
    <property type="match status" value="1"/>
</dbReference>
<evidence type="ECO:0000256" key="2">
    <source>
        <dbReference type="ARBA" id="ARBA00004815"/>
    </source>
</evidence>
<dbReference type="FunFam" id="2.40.50.140:FF:000004">
    <property type="entry name" value="Elongation factor P"/>
    <property type="match status" value="1"/>
</dbReference>
<feature type="domain" description="Elongation factor P C-terminal" evidence="8">
    <location>
        <begin position="130"/>
        <end position="185"/>
    </location>
</feature>
<dbReference type="InterPro" id="IPR014722">
    <property type="entry name" value="Rib_uL2_dom2"/>
</dbReference>
<dbReference type="FunFam" id="2.30.30.30:FF:000003">
    <property type="entry name" value="Elongation factor P"/>
    <property type="match status" value="1"/>
</dbReference>
<dbReference type="PIRSF" id="PIRSF005901">
    <property type="entry name" value="EF-P"/>
    <property type="match status" value="1"/>
</dbReference>
<keyword evidence="6 7" id="KW-0648">Protein biosynthesis</keyword>
<dbReference type="InterPro" id="IPR008991">
    <property type="entry name" value="Translation_prot_SH3-like_sf"/>
</dbReference>
<dbReference type="EMBL" id="MHLX01000025">
    <property type="protein sequence ID" value="OGZ18660.1"/>
    <property type="molecule type" value="Genomic_DNA"/>
</dbReference>
<dbReference type="GO" id="GO:0043043">
    <property type="term" value="P:peptide biosynthetic process"/>
    <property type="evidence" value="ECO:0007669"/>
    <property type="project" value="InterPro"/>
</dbReference>
<dbReference type="PANTHER" id="PTHR30053">
    <property type="entry name" value="ELONGATION FACTOR P"/>
    <property type="match status" value="1"/>
</dbReference>
<evidence type="ECO:0000256" key="3">
    <source>
        <dbReference type="ARBA" id="ARBA00009479"/>
    </source>
</evidence>
<keyword evidence="4 7" id="KW-0963">Cytoplasm</keyword>
<dbReference type="Gene3D" id="2.40.50.140">
    <property type="entry name" value="Nucleic acid-binding proteins"/>
    <property type="match status" value="2"/>
</dbReference>
<protein>
    <recommendedName>
        <fullName evidence="7">Elongation factor P</fullName>
        <shortName evidence="7">EF-P</shortName>
    </recommendedName>
</protein>
<evidence type="ECO:0000256" key="5">
    <source>
        <dbReference type="ARBA" id="ARBA00022768"/>
    </source>
</evidence>
<evidence type="ECO:0000256" key="6">
    <source>
        <dbReference type="ARBA" id="ARBA00022917"/>
    </source>
</evidence>
<dbReference type="GO" id="GO:0005829">
    <property type="term" value="C:cytosol"/>
    <property type="evidence" value="ECO:0007669"/>
    <property type="project" value="UniProtKB-ARBA"/>
</dbReference>
<name>A0A1G2E005_9BACT</name>
<evidence type="ECO:0000256" key="4">
    <source>
        <dbReference type="ARBA" id="ARBA00022490"/>
    </source>
</evidence>
<dbReference type="GO" id="GO:0003746">
    <property type="term" value="F:translation elongation factor activity"/>
    <property type="evidence" value="ECO:0007669"/>
    <property type="project" value="UniProtKB-UniRule"/>
</dbReference>
<comment type="caution">
    <text evidence="9">The sequence shown here is derived from an EMBL/GenBank/DDBJ whole genome shotgun (WGS) entry which is preliminary data.</text>
</comment>
<dbReference type="SUPFAM" id="SSF50104">
    <property type="entry name" value="Translation proteins SH3-like domain"/>
    <property type="match status" value="1"/>
</dbReference>
<dbReference type="UniPathway" id="UPA00345"/>
<dbReference type="PANTHER" id="PTHR30053:SF12">
    <property type="entry name" value="ELONGATION FACTOR P (EF-P) FAMILY PROTEIN"/>
    <property type="match status" value="1"/>
</dbReference>
<comment type="pathway">
    <text evidence="2 7">Protein biosynthesis; polypeptide chain elongation.</text>
</comment>
<evidence type="ECO:0000259" key="8">
    <source>
        <dbReference type="SMART" id="SM00841"/>
    </source>
</evidence>
<accession>A0A1G2E005</accession>
<dbReference type="InterPro" id="IPR012340">
    <property type="entry name" value="NA-bd_OB-fold"/>
</dbReference>
<dbReference type="NCBIfam" id="NF001810">
    <property type="entry name" value="PRK00529.1"/>
    <property type="match status" value="1"/>
</dbReference>
<dbReference type="HAMAP" id="MF_00141">
    <property type="entry name" value="EF_P"/>
    <property type="match status" value="1"/>
</dbReference>
<dbReference type="SUPFAM" id="SSF50249">
    <property type="entry name" value="Nucleic acid-binding proteins"/>
    <property type="match status" value="1"/>
</dbReference>
<dbReference type="InterPro" id="IPR011768">
    <property type="entry name" value="Transl_elongation_fac_P"/>
</dbReference>
<dbReference type="InterPro" id="IPR013185">
    <property type="entry name" value="Transl_elong_KOW-like"/>
</dbReference>
<comment type="similarity">
    <text evidence="3 7">Belongs to the elongation factor P family.</text>
</comment>
<dbReference type="Proteomes" id="UP000176662">
    <property type="component" value="Unassembled WGS sequence"/>
</dbReference>
<dbReference type="SMART" id="SM00841">
    <property type="entry name" value="Elong-fact-P_C"/>
    <property type="match status" value="1"/>
</dbReference>
<keyword evidence="5 7" id="KW-0251">Elongation factor</keyword>
<evidence type="ECO:0000256" key="1">
    <source>
        <dbReference type="ARBA" id="ARBA00004496"/>
    </source>
</evidence>
<gene>
    <name evidence="7" type="primary">efp</name>
    <name evidence="9" type="ORF">A2Z68_01220</name>
</gene>
<comment type="subcellular location">
    <subcellularLocation>
        <location evidence="1 7">Cytoplasm</location>
    </subcellularLocation>
</comment>
<dbReference type="InterPro" id="IPR015365">
    <property type="entry name" value="Elong-fact-P_C"/>
</dbReference>
<comment type="function">
    <text evidence="7">Involved in peptide bond synthesis. Stimulates efficient translation and peptide-bond synthesis on native or reconstituted 70S ribosomes in vitro. Probably functions indirectly by altering the affinity of the ribosome for aminoacyl-tRNA, thus increasing their reactivity as acceptors for peptidyl transferase.</text>
</comment>
<dbReference type="Pfam" id="PF09285">
    <property type="entry name" value="Elong-fact-P_C"/>
    <property type="match status" value="1"/>
</dbReference>
<sequence>MLSHNDLKKGIDFILNNQPHEVLDSSLVFKGRGSSVVQTKIKNLITGSIVSKTFHAGEELEEAEIEKIKVKFIYHNQSKFFFCHEKNPSKRFDLVEEAVGESAVFLKPNEIVEGLEFKGKIINISLPIKVQLKVIEAPPGIRGDRAQGGTKIIKLETGAEINVPLFVETGDIVEINTEKAEYVRRVE</sequence>
<dbReference type="AlphaFoldDB" id="A0A1G2E005"/>
<evidence type="ECO:0000313" key="10">
    <source>
        <dbReference type="Proteomes" id="UP000176662"/>
    </source>
</evidence>
<evidence type="ECO:0000313" key="9">
    <source>
        <dbReference type="EMBL" id="OGZ18660.1"/>
    </source>
</evidence>
<dbReference type="Gene3D" id="2.30.30.30">
    <property type="match status" value="1"/>
</dbReference>
<dbReference type="InterPro" id="IPR020599">
    <property type="entry name" value="Transl_elong_fac_P/YeiP"/>
</dbReference>
<organism evidence="9 10">
    <name type="scientific">Candidatus Nealsonbacteria bacterium RBG_13_38_11</name>
    <dbReference type="NCBI Taxonomy" id="1801662"/>
    <lineage>
        <taxon>Bacteria</taxon>
        <taxon>Candidatus Nealsoniibacteriota</taxon>
    </lineage>
</organism>
<evidence type="ECO:0000256" key="7">
    <source>
        <dbReference type="HAMAP-Rule" id="MF_00141"/>
    </source>
</evidence>
<reference evidence="9 10" key="1">
    <citation type="journal article" date="2016" name="Nat. Commun.">
        <title>Thousands of microbial genomes shed light on interconnected biogeochemical processes in an aquifer system.</title>
        <authorList>
            <person name="Anantharaman K."/>
            <person name="Brown C.T."/>
            <person name="Hug L.A."/>
            <person name="Sharon I."/>
            <person name="Castelle C.J."/>
            <person name="Probst A.J."/>
            <person name="Thomas B.C."/>
            <person name="Singh A."/>
            <person name="Wilkins M.J."/>
            <person name="Karaoz U."/>
            <person name="Brodie E.L."/>
            <person name="Williams K.H."/>
            <person name="Hubbard S.S."/>
            <person name="Banfield J.F."/>
        </authorList>
    </citation>
    <scope>NUCLEOTIDE SEQUENCE [LARGE SCALE GENOMIC DNA]</scope>
</reference>